<dbReference type="EMBL" id="LGTW01000012">
    <property type="protein sequence ID" value="KWX22610.1"/>
    <property type="molecule type" value="Genomic_DNA"/>
</dbReference>
<dbReference type="Pfam" id="PF24389">
    <property type="entry name" value="ORC-CDC6-like"/>
    <property type="match status" value="1"/>
</dbReference>
<dbReference type="Proteomes" id="UP000070612">
    <property type="component" value="Unassembled WGS sequence"/>
</dbReference>
<comment type="caution">
    <text evidence="1">The sequence shown here is derived from an EMBL/GenBank/DDBJ whole genome shotgun (WGS) entry which is preliminary data.</text>
</comment>
<dbReference type="RefSeq" id="WP_067851613.1">
    <property type="nucleotide sequence ID" value="NZ_LGTW01000012.1"/>
</dbReference>
<reference evidence="1 2" key="1">
    <citation type="submission" date="2015-07" db="EMBL/GenBank/DDBJ databases">
        <title>A draft genome sequence of Mycobacterium wolinskyi.</title>
        <authorList>
            <person name="de Man T.J."/>
            <person name="Perry K.A."/>
            <person name="Coulliette A.D."/>
            <person name="Jensen B."/>
            <person name="Toney N.C."/>
            <person name="Limbago B.M."/>
            <person name="Noble-Wang J."/>
        </authorList>
    </citation>
    <scope>NUCLEOTIDE SEQUENCE [LARGE SCALE GENOMIC DNA]</scope>
    <source>
        <strain evidence="1 2">CDC_01</strain>
    </source>
</reference>
<dbReference type="InterPro" id="IPR056955">
    <property type="entry name" value="ORC-CDC6-like"/>
</dbReference>
<evidence type="ECO:0000313" key="1">
    <source>
        <dbReference type="EMBL" id="KWX22610.1"/>
    </source>
</evidence>
<gene>
    <name evidence="1" type="ORF">AFM11_19095</name>
</gene>
<dbReference type="PATRIC" id="fig|59750.3.peg.1151"/>
<dbReference type="AlphaFoldDB" id="A0A132PJT8"/>
<protein>
    <submittedName>
        <fullName evidence="1">Uncharacterized protein</fullName>
    </submittedName>
</protein>
<accession>A0A132PJT8</accession>
<organism evidence="1 2">
    <name type="scientific">Mycolicibacterium wolinskyi</name>
    <dbReference type="NCBI Taxonomy" id="59750"/>
    <lineage>
        <taxon>Bacteria</taxon>
        <taxon>Bacillati</taxon>
        <taxon>Actinomycetota</taxon>
        <taxon>Actinomycetes</taxon>
        <taxon>Mycobacteriales</taxon>
        <taxon>Mycobacteriaceae</taxon>
        <taxon>Mycolicibacterium</taxon>
    </lineage>
</organism>
<name>A0A132PJT8_9MYCO</name>
<keyword evidence="2" id="KW-1185">Reference proteome</keyword>
<proteinExistence type="predicted"/>
<evidence type="ECO:0000313" key="2">
    <source>
        <dbReference type="Proteomes" id="UP000070612"/>
    </source>
</evidence>
<sequence length="621" mass="69030">MLQWLPARPWNQLIVIRSAPGAGKTSLMKALSADTLTWIARNSTIVRPTYDALSDFNAITDDRPTLLGVRVSLKYDFLSLADVGDDVEHQQRLVNRLLDARIMSALLRAALHISGRGSEDIGAVQIIPDAENPRAVTALQRLGSGNGKDLQAVCDAAENDILDVLDRLIVRDQALPDGHQHLYSMQALCGAQVFMDGNRLDAMPLIMLDEGQNLSDAQRSRLLTELADREITVARFLGVQSRVMSDNELIGAGQQGRDYEVIELESFSRERTGKSQTSSAPVAAMTVHRYRAMLIEIADKRGSQAVSRMIQGDASFSDFFITDNDENLERRYTEAAEVLREELRVEAGESRRYREWLDGVDQHEGRLGAARLGELKALIARDRNRAQQELFADELVLPSDEIARRGDSSLREAALLAVANRFKLPYYHGQTAITRLASSNIEQFLELCGDMFAHLQIRASANKPVELDAAVQDKLVREASDRYWRQLERLPDGYLVQRFVERIAEIAATEAAKPTIPYPPGVTGTALSMADRQRLIAPTDAARNVGAAQLRAALSSAVANNVVWLDPDYSVKGNRWLVIYLNRLLCPRFRMPLTLGGFRERPVKTMAGWFIDVADGQGSLL</sequence>